<evidence type="ECO:0000313" key="2">
    <source>
        <dbReference type="Proteomes" id="UP000197215"/>
    </source>
</evidence>
<name>A0A212T6U3_9BURK</name>
<dbReference type="Proteomes" id="UP000197215">
    <property type="component" value="Unassembled WGS sequence"/>
</dbReference>
<evidence type="ECO:0000313" key="1">
    <source>
        <dbReference type="EMBL" id="SNC61748.1"/>
    </source>
</evidence>
<keyword evidence="2" id="KW-1185">Reference proteome</keyword>
<dbReference type="RefSeq" id="WP_088812431.1">
    <property type="nucleotide sequence ID" value="NZ_FYEX01000001.1"/>
</dbReference>
<accession>A0A212T6U3</accession>
<proteinExistence type="predicted"/>
<organism evidence="1 2">
    <name type="scientific">Polynucleobacter victoriensis</name>
    <dbReference type="NCBI Taxonomy" id="2049319"/>
    <lineage>
        <taxon>Bacteria</taxon>
        <taxon>Pseudomonadati</taxon>
        <taxon>Pseudomonadota</taxon>
        <taxon>Betaproteobacteria</taxon>
        <taxon>Burkholderiales</taxon>
        <taxon>Burkholderiaceae</taxon>
        <taxon>Polynucleobacter</taxon>
    </lineage>
</organism>
<sequence length="108" mass="11904">MKYIFIIGSLFLVGCVQKTSNSDLFLNQNNCTTLGGDRVAIVDGEIKLKSDNYLIGKITVLDKNTISVIDDTGVRETLNVKIDTRNGKRLLYSIMDDGKNIPFACGLD</sequence>
<reference evidence="2" key="1">
    <citation type="submission" date="2017-06" db="EMBL/GenBank/DDBJ databases">
        <authorList>
            <person name="Varghese N."/>
            <person name="Submissions S."/>
        </authorList>
    </citation>
    <scope>NUCLEOTIDE SEQUENCE [LARGE SCALE GENOMIC DNA]</scope>
    <source>
        <strain evidence="2">MWH-VicM1</strain>
    </source>
</reference>
<protein>
    <submittedName>
        <fullName evidence="1">Uncharacterized protein</fullName>
    </submittedName>
</protein>
<dbReference type="AlphaFoldDB" id="A0A212T6U3"/>
<dbReference type="PROSITE" id="PS51257">
    <property type="entry name" value="PROKAR_LIPOPROTEIN"/>
    <property type="match status" value="1"/>
</dbReference>
<dbReference type="EMBL" id="FYEX01000001">
    <property type="protein sequence ID" value="SNC61748.1"/>
    <property type="molecule type" value="Genomic_DNA"/>
</dbReference>
<gene>
    <name evidence="1" type="ORF">SAMN06295916_0538</name>
</gene>